<protein>
    <submittedName>
        <fullName evidence="2">Uncharacterized protein</fullName>
    </submittedName>
</protein>
<feature type="region of interest" description="Disordered" evidence="1">
    <location>
        <begin position="1"/>
        <end position="49"/>
    </location>
</feature>
<dbReference type="AlphaFoldDB" id="A0A6A5ZV99"/>
<evidence type="ECO:0000313" key="2">
    <source>
        <dbReference type="EMBL" id="KAF2122161.1"/>
    </source>
</evidence>
<feature type="compositionally biased region" description="Polar residues" evidence="1">
    <location>
        <begin position="39"/>
        <end position="49"/>
    </location>
</feature>
<name>A0A6A5ZV99_9PLEO</name>
<feature type="compositionally biased region" description="Acidic residues" evidence="1">
    <location>
        <begin position="266"/>
        <end position="286"/>
    </location>
</feature>
<feature type="region of interest" description="Disordered" evidence="1">
    <location>
        <begin position="154"/>
        <end position="183"/>
    </location>
</feature>
<sequence>MPKRPRKAGGELISHVRTASTTDCAQPKAKKSKHLSCDRVSTTAPSVRPNTSSLTVPFQFSFPVDVVEKRRLQAWFDSQNYKKEYSHVSPDMGTSASRIPLPNRLDELRVIAAANGTDVADYDTTERGDYRVEPSMPPSHIGQDDPARKRQLHPLLRSSRLLPKSDTPRYYQHTEDEHPGNPENYVAPLEDLLFLDDEDLACKDEHEHAISGPFTVDDEVIMHISTVQPELDLTFFRSNEEVLQEKRQREKLVSLKNLHQTIELVGSEEDWDENEEADGYQDENEEHSDSGYSEKDESDNCSSATPIVDYDYARALHMVYAPETPPEYDSSTTLDTLDDDGSSEFVSEEDEEPGDENKEAVDLEDSEDGLETSSATHSFFPDPHLCGFEHRAMEPMAPAEHLALHASISDPGLSSSDSYGCCTDYQLGHVHRYNVSSTEDQTGYTQYTETSFGTPPHNLKHSGSRSKEEIAYMANYVEEITRQNVNNDVDSLYWYYDGQLFNRLSYPQGGDLSEMARLIRFAQSPRQYGVPWRNCPAHVREMGLRSNYYGIELLRALTTRTVERSSDGRLAKAVWYATQPSQINIDWTELDVDTIVASRDCQCTASKPEQLLYEAGNYDHLCLAPPVPEPIFTEN</sequence>
<dbReference type="EMBL" id="ML977311">
    <property type="protein sequence ID" value="KAF2122161.1"/>
    <property type="molecule type" value="Genomic_DNA"/>
</dbReference>
<feature type="region of interest" description="Disordered" evidence="1">
    <location>
        <begin position="129"/>
        <end position="148"/>
    </location>
</feature>
<reference evidence="2" key="1">
    <citation type="journal article" date="2020" name="Stud. Mycol.">
        <title>101 Dothideomycetes genomes: a test case for predicting lifestyles and emergence of pathogens.</title>
        <authorList>
            <person name="Haridas S."/>
            <person name="Albert R."/>
            <person name="Binder M."/>
            <person name="Bloem J."/>
            <person name="Labutti K."/>
            <person name="Salamov A."/>
            <person name="Andreopoulos B."/>
            <person name="Baker S."/>
            <person name="Barry K."/>
            <person name="Bills G."/>
            <person name="Bluhm B."/>
            <person name="Cannon C."/>
            <person name="Castanera R."/>
            <person name="Culley D."/>
            <person name="Daum C."/>
            <person name="Ezra D."/>
            <person name="Gonzalez J."/>
            <person name="Henrissat B."/>
            <person name="Kuo A."/>
            <person name="Liang C."/>
            <person name="Lipzen A."/>
            <person name="Lutzoni F."/>
            <person name="Magnuson J."/>
            <person name="Mondo S."/>
            <person name="Nolan M."/>
            <person name="Ohm R."/>
            <person name="Pangilinan J."/>
            <person name="Park H.-J."/>
            <person name="Ramirez L."/>
            <person name="Alfaro M."/>
            <person name="Sun H."/>
            <person name="Tritt A."/>
            <person name="Yoshinaga Y."/>
            <person name="Zwiers L.-H."/>
            <person name="Turgeon B."/>
            <person name="Goodwin S."/>
            <person name="Spatafora J."/>
            <person name="Crous P."/>
            <person name="Grigoriev I."/>
        </authorList>
    </citation>
    <scope>NUCLEOTIDE SEQUENCE</scope>
    <source>
        <strain evidence="2">CBS 627.86</strain>
    </source>
</reference>
<dbReference type="OrthoDB" id="3687781at2759"/>
<gene>
    <name evidence="2" type="ORF">BDV96DRAFT_139446</name>
</gene>
<evidence type="ECO:0000256" key="1">
    <source>
        <dbReference type="SAM" id="MobiDB-lite"/>
    </source>
</evidence>
<accession>A0A6A5ZV99</accession>
<feature type="compositionally biased region" description="Acidic residues" evidence="1">
    <location>
        <begin position="336"/>
        <end position="354"/>
    </location>
</feature>
<proteinExistence type="predicted"/>
<evidence type="ECO:0000313" key="3">
    <source>
        <dbReference type="Proteomes" id="UP000799770"/>
    </source>
</evidence>
<dbReference type="Proteomes" id="UP000799770">
    <property type="component" value="Unassembled WGS sequence"/>
</dbReference>
<organism evidence="2 3">
    <name type="scientific">Lophiotrema nucula</name>
    <dbReference type="NCBI Taxonomy" id="690887"/>
    <lineage>
        <taxon>Eukaryota</taxon>
        <taxon>Fungi</taxon>
        <taxon>Dikarya</taxon>
        <taxon>Ascomycota</taxon>
        <taxon>Pezizomycotina</taxon>
        <taxon>Dothideomycetes</taxon>
        <taxon>Pleosporomycetidae</taxon>
        <taxon>Pleosporales</taxon>
        <taxon>Lophiotremataceae</taxon>
        <taxon>Lophiotrema</taxon>
    </lineage>
</organism>
<keyword evidence="3" id="KW-1185">Reference proteome</keyword>
<feature type="region of interest" description="Disordered" evidence="1">
    <location>
        <begin position="323"/>
        <end position="378"/>
    </location>
</feature>
<feature type="region of interest" description="Disordered" evidence="1">
    <location>
        <begin position="266"/>
        <end position="304"/>
    </location>
</feature>